<dbReference type="RefSeq" id="XP_014154539.1">
    <property type="nucleotide sequence ID" value="XM_014299064.1"/>
</dbReference>
<reference evidence="2 3" key="1">
    <citation type="submission" date="2011-02" db="EMBL/GenBank/DDBJ databases">
        <title>The Genome Sequence of Sphaeroforma arctica JP610.</title>
        <authorList>
            <consortium name="The Broad Institute Genome Sequencing Platform"/>
            <person name="Russ C."/>
            <person name="Cuomo C."/>
            <person name="Young S.K."/>
            <person name="Zeng Q."/>
            <person name="Gargeya S."/>
            <person name="Alvarado L."/>
            <person name="Berlin A."/>
            <person name="Chapman S.B."/>
            <person name="Chen Z."/>
            <person name="Freedman E."/>
            <person name="Gellesch M."/>
            <person name="Goldberg J."/>
            <person name="Griggs A."/>
            <person name="Gujja S."/>
            <person name="Heilman E."/>
            <person name="Heiman D."/>
            <person name="Howarth C."/>
            <person name="Mehta T."/>
            <person name="Neiman D."/>
            <person name="Pearson M."/>
            <person name="Roberts A."/>
            <person name="Saif S."/>
            <person name="Shea T."/>
            <person name="Shenoy N."/>
            <person name="Sisk P."/>
            <person name="Stolte C."/>
            <person name="Sykes S."/>
            <person name="White J."/>
            <person name="Yandava C."/>
            <person name="Burger G."/>
            <person name="Gray M.W."/>
            <person name="Holland P.W.H."/>
            <person name="King N."/>
            <person name="Lang F.B.F."/>
            <person name="Roger A.J."/>
            <person name="Ruiz-Trillo I."/>
            <person name="Haas B."/>
            <person name="Nusbaum C."/>
            <person name="Birren B."/>
        </authorList>
    </citation>
    <scope>NUCLEOTIDE SEQUENCE [LARGE SCALE GENOMIC DNA]</scope>
    <source>
        <strain evidence="2 3">JP610</strain>
    </source>
</reference>
<evidence type="ECO:0000313" key="3">
    <source>
        <dbReference type="Proteomes" id="UP000054560"/>
    </source>
</evidence>
<protein>
    <submittedName>
        <fullName evidence="2">Uncharacterized protein</fullName>
    </submittedName>
</protein>
<name>A0A0L0FUY6_9EUKA</name>
<sequence length="325" mass="35406">MESPGDESEDMRRDTIWSETRMGEVGTTEAIRPRTLDLDAGSKGGDGGNRATTTETSVCHPEMRRSRSISNPEGIYDPEVGWDPSKVDTQSEIDQRHCSLTQISNGRVFAGEAQSDSRRTQSKGKSAEILVDSQGIRDIENISHVAPTDLELGNRSISDRILRAEGSPRGSKGITRISPSVEPEYSFVHASGSFSRSSNREARQGSSRGDINSLILDSRDLVGKFDGACQSHTFPTGGSWTLPSTIGESVGTDGTTMAVFSSVLQPLSERRYQSPFSEGCGDGRRRARLNSGGLAPGTIANYDRALKYFRDFVLFNNKSSNHFQT</sequence>
<dbReference type="GeneID" id="25907506"/>
<accession>A0A0L0FUY6</accession>
<feature type="region of interest" description="Disordered" evidence="1">
    <location>
        <begin position="1"/>
        <end position="86"/>
    </location>
</feature>
<proteinExistence type="predicted"/>
<dbReference type="AlphaFoldDB" id="A0A0L0FUY6"/>
<organism evidence="2 3">
    <name type="scientific">Sphaeroforma arctica JP610</name>
    <dbReference type="NCBI Taxonomy" id="667725"/>
    <lineage>
        <taxon>Eukaryota</taxon>
        <taxon>Ichthyosporea</taxon>
        <taxon>Ichthyophonida</taxon>
        <taxon>Sphaeroforma</taxon>
    </lineage>
</organism>
<gene>
    <name evidence="2" type="ORF">SARC_07002</name>
</gene>
<dbReference type="EMBL" id="KQ242125">
    <property type="protein sequence ID" value="KNC80637.1"/>
    <property type="molecule type" value="Genomic_DNA"/>
</dbReference>
<evidence type="ECO:0000313" key="2">
    <source>
        <dbReference type="EMBL" id="KNC80637.1"/>
    </source>
</evidence>
<dbReference type="Proteomes" id="UP000054560">
    <property type="component" value="Unassembled WGS sequence"/>
</dbReference>
<keyword evidence="3" id="KW-1185">Reference proteome</keyword>
<evidence type="ECO:0000256" key="1">
    <source>
        <dbReference type="SAM" id="MobiDB-lite"/>
    </source>
</evidence>